<feature type="domain" description="F-box" evidence="1">
    <location>
        <begin position="30"/>
        <end position="81"/>
    </location>
</feature>
<dbReference type="EMBL" id="JBEHCU010008028">
    <property type="protein sequence ID" value="KAL1389199.1"/>
    <property type="molecule type" value="Genomic_DNA"/>
</dbReference>
<dbReference type="AlphaFoldDB" id="A0ABD1D1T9"/>
<sequence length="173" mass="19150">MSSSESVSQKRPAADDVVGVTPAKLVPAPPQESALMIPEIAEHIFRFLPARQVVELRSVCARWRELIDGSSRLMSRVWIKFPSGDKLVQDYRLKFFPAGANSIAVGSNEIGYVDSWWPSVGQKLAHLKVDYFGDAVVERIIKECRVLKLLAIDGGVRLTASLLEIFQRGLASN</sequence>
<comment type="caution">
    <text evidence="2">The sequence shown here is derived from an EMBL/GenBank/DDBJ whole genome shotgun (WGS) entry which is preliminary data.</text>
</comment>
<dbReference type="Gene3D" id="1.20.1280.50">
    <property type="match status" value="1"/>
</dbReference>
<evidence type="ECO:0000259" key="1">
    <source>
        <dbReference type="PROSITE" id="PS50181"/>
    </source>
</evidence>
<accession>A0ABD1D1T9</accession>
<reference evidence="2 3" key="1">
    <citation type="submission" date="2024-05" db="EMBL/GenBank/DDBJ databases">
        <title>Culex pipiens pipiens assembly and annotation.</title>
        <authorList>
            <person name="Alout H."/>
            <person name="Durand T."/>
        </authorList>
    </citation>
    <scope>NUCLEOTIDE SEQUENCE [LARGE SCALE GENOMIC DNA]</scope>
    <source>
        <strain evidence="2">HA-2024</strain>
        <tissue evidence="2">Whole body</tissue>
    </source>
</reference>
<dbReference type="Proteomes" id="UP001562425">
    <property type="component" value="Unassembled WGS sequence"/>
</dbReference>
<organism evidence="2 3">
    <name type="scientific">Culex pipiens pipiens</name>
    <name type="common">Northern house mosquito</name>
    <dbReference type="NCBI Taxonomy" id="38569"/>
    <lineage>
        <taxon>Eukaryota</taxon>
        <taxon>Metazoa</taxon>
        <taxon>Ecdysozoa</taxon>
        <taxon>Arthropoda</taxon>
        <taxon>Hexapoda</taxon>
        <taxon>Insecta</taxon>
        <taxon>Pterygota</taxon>
        <taxon>Neoptera</taxon>
        <taxon>Endopterygota</taxon>
        <taxon>Diptera</taxon>
        <taxon>Nematocera</taxon>
        <taxon>Culicoidea</taxon>
        <taxon>Culicidae</taxon>
        <taxon>Culicinae</taxon>
        <taxon>Culicini</taxon>
        <taxon>Culex</taxon>
        <taxon>Culex</taxon>
    </lineage>
</organism>
<gene>
    <name evidence="2" type="ORF">pipiens_012572</name>
</gene>
<dbReference type="PROSITE" id="PS50181">
    <property type="entry name" value="FBOX"/>
    <property type="match status" value="1"/>
</dbReference>
<dbReference type="InterPro" id="IPR001810">
    <property type="entry name" value="F-box_dom"/>
</dbReference>
<name>A0ABD1D1T9_CULPP</name>
<dbReference type="SUPFAM" id="SSF81383">
    <property type="entry name" value="F-box domain"/>
    <property type="match status" value="1"/>
</dbReference>
<dbReference type="SMART" id="SM00256">
    <property type="entry name" value="FBOX"/>
    <property type="match status" value="1"/>
</dbReference>
<evidence type="ECO:0000313" key="2">
    <source>
        <dbReference type="EMBL" id="KAL1389199.1"/>
    </source>
</evidence>
<keyword evidence="3" id="KW-1185">Reference proteome</keyword>
<dbReference type="Pfam" id="PF12937">
    <property type="entry name" value="F-box-like"/>
    <property type="match status" value="1"/>
</dbReference>
<evidence type="ECO:0000313" key="3">
    <source>
        <dbReference type="Proteomes" id="UP001562425"/>
    </source>
</evidence>
<proteinExistence type="predicted"/>
<protein>
    <recommendedName>
        <fullName evidence="1">F-box domain-containing protein</fullName>
    </recommendedName>
</protein>
<dbReference type="InterPro" id="IPR036047">
    <property type="entry name" value="F-box-like_dom_sf"/>
</dbReference>